<dbReference type="RefSeq" id="WP_255973931.1">
    <property type="nucleotide sequence ID" value="NZ_JANFQF010000028.1"/>
</dbReference>
<dbReference type="EMBL" id="JANFQF010000028">
    <property type="protein sequence ID" value="MCQ4122380.1"/>
    <property type="molecule type" value="Genomic_DNA"/>
</dbReference>
<comment type="caution">
    <text evidence="1">The sequence shown here is derived from an EMBL/GenBank/DDBJ whole genome shotgun (WGS) entry which is preliminary data.</text>
</comment>
<gene>
    <name evidence="1" type="ORF">NOF53_25035</name>
</gene>
<keyword evidence="2" id="KW-1185">Reference proteome</keyword>
<sequence>MVPDDELTGLLAGTPSGTAFEWPFTGSGWTASINGLIPEFDIPERSVMQPGARLVRVAANGSEQVVRILDRSMEWIEVSPK</sequence>
<evidence type="ECO:0000313" key="2">
    <source>
        <dbReference type="Proteomes" id="UP001524501"/>
    </source>
</evidence>
<dbReference type="Proteomes" id="UP001524501">
    <property type="component" value="Unassembled WGS sequence"/>
</dbReference>
<proteinExistence type="predicted"/>
<organism evidence="1 2">
    <name type="scientific">Rhodococcus tibetensis</name>
    <dbReference type="NCBI Taxonomy" id="2965064"/>
    <lineage>
        <taxon>Bacteria</taxon>
        <taxon>Bacillati</taxon>
        <taxon>Actinomycetota</taxon>
        <taxon>Actinomycetes</taxon>
        <taxon>Mycobacteriales</taxon>
        <taxon>Nocardiaceae</taxon>
        <taxon>Rhodococcus</taxon>
    </lineage>
</organism>
<evidence type="ECO:0000313" key="1">
    <source>
        <dbReference type="EMBL" id="MCQ4122380.1"/>
    </source>
</evidence>
<name>A0ABT1QMN8_9NOCA</name>
<reference evidence="1 2" key="1">
    <citation type="submission" date="2022-07" db="EMBL/GenBank/DDBJ databases">
        <title>Degradation activity of malathion, p-nitrophenol and potential low-temperature adaptation strategy of Rhodococcus sp. FXJ9.536.</title>
        <authorList>
            <person name="Huang J."/>
            <person name="Huang Y."/>
        </authorList>
    </citation>
    <scope>NUCLEOTIDE SEQUENCE [LARGE SCALE GENOMIC DNA]</scope>
    <source>
        <strain evidence="1 2">FXJ9.536</strain>
    </source>
</reference>
<protein>
    <submittedName>
        <fullName evidence="1">Uncharacterized protein</fullName>
    </submittedName>
</protein>
<accession>A0ABT1QMN8</accession>